<dbReference type="EMBL" id="CP014501">
    <property type="protein sequence ID" value="ANB12060.1"/>
    <property type="molecule type" value="Genomic_DNA"/>
</dbReference>
<sequence length="198" mass="22113">MHVFVEKIFGFVLPKIFTPPTEDMLLKNKPSLAKIPTELVVTSSAFEDGQHMPWKYGGEGVGEDTSPPLTVENIPSDTGSLVFVLQDLDVPLPKPITHTVAYNLPVQKEFPEGYFDSKESSDKLTCGKAFRGHTGYLGPRPIINHGPHRYYFTIYAIKQEAPRLNPLVEEPELIAYLEKWAVSTGTVIGTFERTDAKH</sequence>
<evidence type="ECO:0000313" key="2">
    <source>
        <dbReference type="Proteomes" id="UP000189580"/>
    </source>
</evidence>
<dbReference type="PANTHER" id="PTHR30289:SF1">
    <property type="entry name" value="PEBP (PHOSPHATIDYLETHANOLAMINE-BINDING PROTEIN) FAMILY PROTEIN"/>
    <property type="match status" value="1"/>
</dbReference>
<keyword evidence="2" id="KW-1185">Reference proteome</keyword>
<evidence type="ECO:0008006" key="3">
    <source>
        <dbReference type="Google" id="ProtNLM"/>
    </source>
</evidence>
<dbReference type="InterPro" id="IPR036610">
    <property type="entry name" value="PEBP-like_sf"/>
</dbReference>
<evidence type="ECO:0000313" key="1">
    <source>
        <dbReference type="EMBL" id="ANB12060.1"/>
    </source>
</evidence>
<organism evidence="1 2">
    <name type="scientific">Sugiyamaella lignohabitans</name>
    <dbReference type="NCBI Taxonomy" id="796027"/>
    <lineage>
        <taxon>Eukaryota</taxon>
        <taxon>Fungi</taxon>
        <taxon>Dikarya</taxon>
        <taxon>Ascomycota</taxon>
        <taxon>Saccharomycotina</taxon>
        <taxon>Dipodascomycetes</taxon>
        <taxon>Dipodascales</taxon>
        <taxon>Trichomonascaceae</taxon>
        <taxon>Sugiyamaella</taxon>
    </lineage>
</organism>
<dbReference type="SUPFAM" id="SSF49777">
    <property type="entry name" value="PEBP-like"/>
    <property type="match status" value="1"/>
</dbReference>
<dbReference type="Proteomes" id="UP000189580">
    <property type="component" value="Chromosome a"/>
</dbReference>
<dbReference type="Pfam" id="PF01161">
    <property type="entry name" value="PBP"/>
    <property type="match status" value="1"/>
</dbReference>
<gene>
    <name evidence="1" type="ORF">AWJ20_295</name>
</gene>
<dbReference type="RefSeq" id="XP_018734537.1">
    <property type="nucleotide sequence ID" value="XM_018879930.1"/>
</dbReference>
<reference evidence="1 2" key="1">
    <citation type="submission" date="2016-02" db="EMBL/GenBank/DDBJ databases">
        <title>Complete genome sequence and transcriptome regulation of the pentose utilising yeast Sugiyamaella lignohabitans.</title>
        <authorList>
            <person name="Bellasio M."/>
            <person name="Peymann A."/>
            <person name="Valli M."/>
            <person name="Sipitzky M."/>
            <person name="Graf A."/>
            <person name="Sauer M."/>
            <person name="Marx H."/>
            <person name="Mattanovich D."/>
        </authorList>
    </citation>
    <scope>NUCLEOTIDE SEQUENCE [LARGE SCALE GENOMIC DNA]</scope>
    <source>
        <strain evidence="1 2">CBS 10342</strain>
    </source>
</reference>
<dbReference type="GeneID" id="30034917"/>
<dbReference type="InterPro" id="IPR008914">
    <property type="entry name" value="PEBP"/>
</dbReference>
<dbReference type="PANTHER" id="PTHR30289">
    <property type="entry name" value="UNCHARACTERIZED PROTEIN YBCL-RELATED"/>
    <property type="match status" value="1"/>
</dbReference>
<dbReference type="OrthoDB" id="4025491at2759"/>
<accession>A0A167CSM7</accession>
<dbReference type="AlphaFoldDB" id="A0A167CSM7"/>
<proteinExistence type="predicted"/>
<dbReference type="KEGG" id="slb:AWJ20_295"/>
<dbReference type="CDD" id="cd00865">
    <property type="entry name" value="PEBP_bact_arch"/>
    <property type="match status" value="1"/>
</dbReference>
<protein>
    <recommendedName>
        <fullName evidence="3">Tfs1p</fullName>
    </recommendedName>
</protein>
<dbReference type="Gene3D" id="3.90.280.10">
    <property type="entry name" value="PEBP-like"/>
    <property type="match status" value="1"/>
</dbReference>
<dbReference type="InterPro" id="IPR005247">
    <property type="entry name" value="YbhB_YbcL/LppC-like"/>
</dbReference>
<name>A0A167CSM7_9ASCO</name>